<dbReference type="Gene3D" id="1.20.120.160">
    <property type="entry name" value="HPT domain"/>
    <property type="match status" value="1"/>
</dbReference>
<dbReference type="GO" id="GO:0004672">
    <property type="term" value="F:protein kinase activity"/>
    <property type="evidence" value="ECO:0007669"/>
    <property type="project" value="UniProtKB-ARBA"/>
</dbReference>
<accession>A0A9N8R1F7</accession>
<keyword evidence="2" id="KW-0597">Phosphoprotein</keyword>
<dbReference type="InterPro" id="IPR008207">
    <property type="entry name" value="Sig_transdc_His_kin_Hpt_dom"/>
</dbReference>
<evidence type="ECO:0000256" key="2">
    <source>
        <dbReference type="PROSITE-ProRule" id="PRU00110"/>
    </source>
</evidence>
<feature type="domain" description="HPt" evidence="3">
    <location>
        <begin position="90"/>
        <end position="183"/>
    </location>
</feature>
<comment type="caution">
    <text evidence="4">The sequence shown here is derived from an EMBL/GenBank/DDBJ whole genome shotgun (WGS) entry which is preliminary data.</text>
</comment>
<evidence type="ECO:0000313" key="4">
    <source>
        <dbReference type="EMBL" id="CAE6906072.1"/>
    </source>
</evidence>
<dbReference type="InterPro" id="IPR036641">
    <property type="entry name" value="HPT_dom_sf"/>
</dbReference>
<dbReference type="Pfam" id="PF01627">
    <property type="entry name" value="Hpt"/>
    <property type="match status" value="1"/>
</dbReference>
<keyword evidence="5" id="KW-1185">Reference proteome</keyword>
<feature type="modified residue" description="Phosphohistidine" evidence="2">
    <location>
        <position position="129"/>
    </location>
</feature>
<protein>
    <recommendedName>
        <fullName evidence="3">HPt domain-containing protein</fullName>
    </recommendedName>
</protein>
<evidence type="ECO:0000256" key="1">
    <source>
        <dbReference type="ARBA" id="ARBA00023012"/>
    </source>
</evidence>
<evidence type="ECO:0000313" key="5">
    <source>
        <dbReference type="Proteomes" id="UP000675121"/>
    </source>
</evidence>
<reference evidence="4" key="1">
    <citation type="submission" date="2021-02" db="EMBL/GenBank/DDBJ databases">
        <authorList>
            <person name="Vanwijnsberghe S."/>
        </authorList>
    </citation>
    <scope>NUCLEOTIDE SEQUENCE</scope>
    <source>
        <strain evidence="4">R-70211</strain>
    </source>
</reference>
<dbReference type="Proteomes" id="UP000675121">
    <property type="component" value="Unassembled WGS sequence"/>
</dbReference>
<evidence type="ECO:0000259" key="3">
    <source>
        <dbReference type="PROSITE" id="PS50894"/>
    </source>
</evidence>
<sequence length="188" mass="20262">MVGWTSHDTEATLAPDQFETAAGSMRFVVVQADVSTSTRITLARQFDNILTAPVDEIALCNALSTQRYVGLEPGERQSLRAKVLELACGDESAVGHLLRLIVDTNRSALATLRDSYEAQLWDQMGSAAHQIAGSARMLDCGGLIALLTRLEAAAREREIELLKALVPLVATTLESLELSVREALCPVG</sequence>
<dbReference type="SUPFAM" id="SSF47226">
    <property type="entry name" value="Histidine-containing phosphotransfer domain, HPT domain"/>
    <property type="match status" value="1"/>
</dbReference>
<dbReference type="PROSITE" id="PS50894">
    <property type="entry name" value="HPT"/>
    <property type="match status" value="1"/>
</dbReference>
<dbReference type="AlphaFoldDB" id="A0A9N8R1F7"/>
<gene>
    <name evidence="4" type="ORF">R70211_03601</name>
</gene>
<organism evidence="4 5">
    <name type="scientific">Paraburkholderia domus</name>
    <dbReference type="NCBI Taxonomy" id="2793075"/>
    <lineage>
        <taxon>Bacteria</taxon>
        <taxon>Pseudomonadati</taxon>
        <taxon>Pseudomonadota</taxon>
        <taxon>Betaproteobacteria</taxon>
        <taxon>Burkholderiales</taxon>
        <taxon>Burkholderiaceae</taxon>
        <taxon>Paraburkholderia</taxon>
    </lineage>
</organism>
<keyword evidence="1" id="KW-0902">Two-component regulatory system</keyword>
<name>A0A9N8R1F7_9BURK</name>
<dbReference type="EMBL" id="CAJNAS010000009">
    <property type="protein sequence ID" value="CAE6906072.1"/>
    <property type="molecule type" value="Genomic_DNA"/>
</dbReference>
<proteinExistence type="predicted"/>
<dbReference type="GO" id="GO:0000160">
    <property type="term" value="P:phosphorelay signal transduction system"/>
    <property type="evidence" value="ECO:0007669"/>
    <property type="project" value="UniProtKB-KW"/>
</dbReference>